<proteinExistence type="predicted"/>
<dbReference type="Bgee" id="ENSMMUG00000059135">
    <property type="expression patterns" value="Expressed in spermatocyte and 8 other cell types or tissues"/>
</dbReference>
<reference evidence="2" key="3">
    <citation type="submission" date="2025-08" db="UniProtKB">
        <authorList>
            <consortium name="Ensembl"/>
        </authorList>
    </citation>
    <scope>IDENTIFICATION</scope>
    <source>
        <strain evidence="2">17573</strain>
    </source>
</reference>
<dbReference type="PANTHER" id="PTHR46254:SF3">
    <property type="entry name" value="SECRETED PROTEIN"/>
    <property type="match status" value="1"/>
</dbReference>
<keyword evidence="1" id="KW-0812">Transmembrane</keyword>
<accession>A0A5F8AHW5</accession>
<reference evidence="3" key="1">
    <citation type="journal article" date="2007" name="Science">
        <title>Evolutionary and biomedical insights from the rhesus macaque genome.</title>
        <authorList>
            <person name="Gibbs R.A."/>
            <person name="Rogers J."/>
            <person name="Katze M.G."/>
            <person name="Bumgarner R."/>
            <person name="Weinstock G.M."/>
            <person name="Mardis E.R."/>
            <person name="Remington K.A."/>
            <person name="Strausberg R.L."/>
            <person name="Venter J.C."/>
            <person name="Wilson R.K."/>
            <person name="Batzer M.A."/>
            <person name="Bustamante C.D."/>
            <person name="Eichler E.E."/>
            <person name="Hahn M.W."/>
            <person name="Hardison R.C."/>
            <person name="Makova K.D."/>
            <person name="Miller W."/>
            <person name="Milosavljevic A."/>
            <person name="Palermo R.E."/>
            <person name="Siepel A."/>
            <person name="Sikela J.M."/>
            <person name="Attaway T."/>
            <person name="Bell S."/>
            <person name="Bernard K.E."/>
            <person name="Buhay C.J."/>
            <person name="Chandrabose M.N."/>
            <person name="Dao M."/>
            <person name="Davis C."/>
            <person name="Delehaunty K.D."/>
            <person name="Ding Y."/>
            <person name="Dinh H.H."/>
            <person name="Dugan-Rocha S."/>
            <person name="Fulton L.A."/>
            <person name="Gabisi R.A."/>
            <person name="Garner T.T."/>
            <person name="Godfrey J."/>
            <person name="Hawes A.C."/>
            <person name="Hernandez J."/>
            <person name="Hines S."/>
            <person name="Holder M."/>
            <person name="Hume J."/>
            <person name="Jhangiani S.N."/>
            <person name="Joshi V."/>
            <person name="Khan Z.M."/>
            <person name="Kirkness E.F."/>
            <person name="Cree A."/>
            <person name="Fowler R.G."/>
            <person name="Lee S."/>
            <person name="Lewis L.R."/>
            <person name="Li Z."/>
            <person name="Liu Y.-S."/>
            <person name="Moore S.M."/>
            <person name="Muzny D."/>
            <person name="Nazareth L.V."/>
            <person name="Ngo D.N."/>
            <person name="Okwuonu G.O."/>
            <person name="Pai G."/>
            <person name="Parker D."/>
            <person name="Paul H.A."/>
            <person name="Pfannkoch C."/>
            <person name="Pohl C.S."/>
            <person name="Rogers Y.-H.C."/>
            <person name="Ruiz S.J."/>
            <person name="Sabo A."/>
            <person name="Santibanez J."/>
            <person name="Schneider B.W."/>
            <person name="Smith S.M."/>
            <person name="Sodergren E."/>
            <person name="Svatek A.F."/>
            <person name="Utterback T.R."/>
            <person name="Vattathil S."/>
            <person name="Warren W."/>
            <person name="White C.S."/>
            <person name="Chinwalla A.T."/>
            <person name="Feng Y."/>
            <person name="Halpern A.L."/>
            <person name="Hillier L.W."/>
            <person name="Huang X."/>
            <person name="Minx P."/>
            <person name="Nelson J.O."/>
            <person name="Pepin K.H."/>
            <person name="Qin X."/>
            <person name="Sutton G.G."/>
            <person name="Venter E."/>
            <person name="Walenz B.P."/>
            <person name="Wallis J.W."/>
            <person name="Worley K.C."/>
            <person name="Yang S.-P."/>
            <person name="Jones S.M."/>
            <person name="Marra M.A."/>
            <person name="Rocchi M."/>
            <person name="Schein J.E."/>
            <person name="Baertsch R."/>
            <person name="Clarke L."/>
            <person name="Csuros M."/>
            <person name="Glasscock J."/>
            <person name="Harris R.A."/>
            <person name="Havlak P."/>
            <person name="Jackson A.R."/>
            <person name="Jiang H."/>
            <person name="Liu Y."/>
            <person name="Messina D.N."/>
            <person name="Shen Y."/>
            <person name="Song H.X.-Z."/>
            <person name="Wylie T."/>
            <person name="Zhang L."/>
            <person name="Birney E."/>
            <person name="Han K."/>
            <person name="Konkel M.K."/>
            <person name="Lee J."/>
            <person name="Smit A.F.A."/>
            <person name="Ullmer B."/>
            <person name="Wang H."/>
            <person name="Xing J."/>
            <person name="Burhans R."/>
            <person name="Cheng Z."/>
            <person name="Karro J.E."/>
            <person name="Ma J."/>
            <person name="Raney B."/>
            <person name="She X."/>
            <person name="Cox M.J."/>
            <person name="Demuth J.P."/>
            <person name="Dumas L.J."/>
            <person name="Han S.-G."/>
            <person name="Hopkins J."/>
            <person name="Karimpour-Fard A."/>
            <person name="Kim Y.H."/>
            <person name="Pollack J.R."/>
            <person name="Vinar T."/>
            <person name="Addo-Quaye C."/>
            <person name="Degenhardt J."/>
            <person name="Denby A."/>
            <person name="Hubisz M.J."/>
            <person name="Indap A."/>
            <person name="Kosiol C."/>
            <person name="Lahn B.T."/>
            <person name="Lawson H.A."/>
            <person name="Marklein A."/>
            <person name="Nielsen R."/>
            <person name="Vallender E.J."/>
            <person name="Clark A.G."/>
            <person name="Ferguson B."/>
            <person name="Hernandez R.D."/>
            <person name="Hirani K."/>
            <person name="Kehrer-Sawatzki H."/>
            <person name="Kolb J."/>
            <person name="Patil S."/>
            <person name="Pu L.-L."/>
            <person name="Ren Y."/>
            <person name="Smith D.G."/>
            <person name="Wheeler D.A."/>
            <person name="Schenck I."/>
            <person name="Ball E.V."/>
            <person name="Chen R."/>
            <person name="Cooper D.N."/>
            <person name="Giardine B."/>
            <person name="Hsu F."/>
            <person name="Kent W.J."/>
            <person name="Lesk A."/>
            <person name="Nelson D.L."/>
            <person name="O'brien W.E."/>
            <person name="Pruefer K."/>
            <person name="Stenson P.D."/>
            <person name="Wallace J.C."/>
            <person name="Ke H."/>
            <person name="Liu X.-M."/>
            <person name="Wang P."/>
            <person name="Xiang A.P."/>
            <person name="Yang F."/>
            <person name="Barber G.P."/>
            <person name="Haussler D."/>
            <person name="Karolchik D."/>
            <person name="Kern A.D."/>
            <person name="Kuhn R.M."/>
            <person name="Smith K.E."/>
            <person name="Zwieg A.S."/>
        </authorList>
    </citation>
    <scope>NUCLEOTIDE SEQUENCE [LARGE SCALE GENOMIC DNA]</scope>
    <source>
        <strain evidence="3">17573</strain>
    </source>
</reference>
<dbReference type="VEuPathDB" id="HostDB:ENSMMUG00000059135"/>
<sequence length="121" mass="13405">MASASASLCLRRPLQGLTGFLTYAGVQWRDLSSLQPSPPRFKRFSCLSLSSGWDYSHAPPHLAHFFKKLFLVETGFRYVGQVGVELLASGDPPTSAFQSTGIIVSLCAWLIVTFIIRQVLW</sequence>
<dbReference type="GeneTree" id="ENSGT00940000164709"/>
<evidence type="ECO:0000313" key="2">
    <source>
        <dbReference type="Ensembl" id="ENSMMUP00000076580.1"/>
    </source>
</evidence>
<dbReference type="PANTHER" id="PTHR46254">
    <property type="entry name" value="PROTEIN GVQW1-RELATED"/>
    <property type="match status" value="1"/>
</dbReference>
<dbReference type="PRINTS" id="PR02045">
    <property type="entry name" value="F138DOMAIN"/>
</dbReference>
<evidence type="ECO:0000256" key="1">
    <source>
        <dbReference type="SAM" id="Phobius"/>
    </source>
</evidence>
<evidence type="ECO:0000313" key="3">
    <source>
        <dbReference type="Proteomes" id="UP000006718"/>
    </source>
</evidence>
<reference evidence="2" key="2">
    <citation type="submission" date="2019-01" db="EMBL/GenBank/DDBJ databases">
        <authorList>
            <person name="Graves T."/>
            <person name="Eichler E.E."/>
            <person name="Wilson R.K."/>
        </authorList>
    </citation>
    <scope>NUCLEOTIDE SEQUENCE [LARGE SCALE GENOMIC DNA]</scope>
    <source>
        <strain evidence="2">17573</strain>
    </source>
</reference>
<feature type="transmembrane region" description="Helical" evidence="1">
    <location>
        <begin position="96"/>
        <end position="116"/>
    </location>
</feature>
<keyword evidence="1" id="KW-1133">Transmembrane helix</keyword>
<keyword evidence="1" id="KW-0472">Membrane</keyword>
<dbReference type="AlphaFoldDB" id="A0A5F8AHW5"/>
<name>A0A5F8AHW5_MACMU</name>
<organism evidence="2 3">
    <name type="scientific">Macaca mulatta</name>
    <name type="common">Rhesus macaque</name>
    <dbReference type="NCBI Taxonomy" id="9544"/>
    <lineage>
        <taxon>Eukaryota</taxon>
        <taxon>Metazoa</taxon>
        <taxon>Chordata</taxon>
        <taxon>Craniata</taxon>
        <taxon>Vertebrata</taxon>
        <taxon>Euteleostomi</taxon>
        <taxon>Mammalia</taxon>
        <taxon>Eutheria</taxon>
        <taxon>Euarchontoglires</taxon>
        <taxon>Primates</taxon>
        <taxon>Haplorrhini</taxon>
        <taxon>Catarrhini</taxon>
        <taxon>Cercopithecidae</taxon>
        <taxon>Cercopithecinae</taxon>
        <taxon>Macaca</taxon>
    </lineage>
</organism>
<keyword evidence="3" id="KW-1185">Reference proteome</keyword>
<reference evidence="2" key="4">
    <citation type="submission" date="2025-09" db="UniProtKB">
        <authorList>
            <consortium name="Ensembl"/>
        </authorList>
    </citation>
    <scope>IDENTIFICATION</scope>
    <source>
        <strain evidence="2">17573</strain>
    </source>
</reference>
<dbReference type="InParanoid" id="A0A5F8AHW5"/>
<dbReference type="Proteomes" id="UP000006718">
    <property type="component" value="Chromosome 13"/>
</dbReference>
<protein>
    <submittedName>
        <fullName evidence="2">Uncharacterized protein</fullName>
    </submittedName>
</protein>
<dbReference type="Ensembl" id="ENSMMUT00000097754.1">
    <property type="protein sequence ID" value="ENSMMUP00000076580.1"/>
    <property type="gene ID" value="ENSMMUG00000059135.1"/>
</dbReference>